<evidence type="ECO:0008006" key="3">
    <source>
        <dbReference type="Google" id="ProtNLM"/>
    </source>
</evidence>
<accession>A0A9N9SW17</accession>
<protein>
    <recommendedName>
        <fullName evidence="3">CST complex subunit CTC1</fullName>
    </recommendedName>
</protein>
<dbReference type="Proteomes" id="UP001153709">
    <property type="component" value="Chromosome 2"/>
</dbReference>
<sequence>MECEGVVTKVDPYYGYLELDKKYKIHLSILKIYDAKIKLPRLNSKVIATNLHISSLTCVACENSKIKGDLTVDFKANSFTHLIKKYSLGVADLLMIDRTLEMLKKSFIFKSDQEQIEMLLVLLETVIKPEYNDNELNSHICLNNWISDIDIIPINRCKYVEIISDKYQDFPVWSFGVHYGLKRNSVLFGFLYIDPQYGFLMMKDNLHKMVCIITNQSGSTDKFADSFVILTKYKVVTEVFKDSRVPNLEYVIVDFKDISILNTETKSNKLYGQIEPSCDGFKKTWEFSILRKSTVCIGQNKNPEAYLQVSVNKENDNNLNEVFYLTLPSAYINILLFLKEGFKYRLHHNNSMKEIYNGELMVAGRYKNFLIVENTAYFQELGPTEDDSKNQILEVQDCKKYMSKTSNMVLSFEGVVRNRGFVQNFSQTNKRTSLYGFSTPGSETHTLIFGYLENETQSSLVVYLSNWINQLMPLGLIPEMRVRVNNVKPMATYLKSTIFTTIEILSYMPRTEFHAVNLYGVFEGDWGSPYFLSKGNSIPHGVLVWSKVFNVHILQVDMTNSCDGCKRLIEISGACAYCKSESRVFKFNLIMHVTDLYGLSKIIVKDPQFLRIILDLSKPQFVHWFEAFQNVGQFSFNIHNKENQFDKMFDTNNFKNMLTGFFTTFNKSLFDGLELKCRKMFQNVTKNAKGFVSNPLWFYLDGRKS</sequence>
<keyword evidence="2" id="KW-1185">Reference proteome</keyword>
<dbReference type="EMBL" id="OU898277">
    <property type="protein sequence ID" value="CAG9830539.1"/>
    <property type="molecule type" value="Genomic_DNA"/>
</dbReference>
<evidence type="ECO:0000313" key="1">
    <source>
        <dbReference type="EMBL" id="CAG9830539.1"/>
    </source>
</evidence>
<organism evidence="1 2">
    <name type="scientific">Diabrotica balteata</name>
    <name type="common">Banded cucumber beetle</name>
    <dbReference type="NCBI Taxonomy" id="107213"/>
    <lineage>
        <taxon>Eukaryota</taxon>
        <taxon>Metazoa</taxon>
        <taxon>Ecdysozoa</taxon>
        <taxon>Arthropoda</taxon>
        <taxon>Hexapoda</taxon>
        <taxon>Insecta</taxon>
        <taxon>Pterygota</taxon>
        <taxon>Neoptera</taxon>
        <taxon>Endopterygota</taxon>
        <taxon>Coleoptera</taxon>
        <taxon>Polyphaga</taxon>
        <taxon>Cucujiformia</taxon>
        <taxon>Chrysomeloidea</taxon>
        <taxon>Chrysomelidae</taxon>
        <taxon>Galerucinae</taxon>
        <taxon>Diabroticina</taxon>
        <taxon>Diabroticites</taxon>
        <taxon>Diabrotica</taxon>
    </lineage>
</organism>
<proteinExistence type="predicted"/>
<reference evidence="1" key="1">
    <citation type="submission" date="2022-01" db="EMBL/GenBank/DDBJ databases">
        <authorList>
            <person name="King R."/>
        </authorList>
    </citation>
    <scope>NUCLEOTIDE SEQUENCE</scope>
</reference>
<gene>
    <name evidence="1" type="ORF">DIABBA_LOCUS4234</name>
</gene>
<evidence type="ECO:0000313" key="2">
    <source>
        <dbReference type="Proteomes" id="UP001153709"/>
    </source>
</evidence>
<name>A0A9N9SW17_DIABA</name>
<dbReference type="OrthoDB" id="6747550at2759"/>
<dbReference type="AlphaFoldDB" id="A0A9N9SW17"/>